<dbReference type="AlphaFoldDB" id="A0A1X7C1T7"/>
<keyword evidence="3" id="KW-1185">Reference proteome</keyword>
<dbReference type="EMBL" id="FWZU01000001">
    <property type="protein sequence ID" value="SME88442.1"/>
    <property type="molecule type" value="Genomic_DNA"/>
</dbReference>
<protein>
    <submittedName>
        <fullName evidence="2">Uncharacterized protein</fullName>
    </submittedName>
</protein>
<evidence type="ECO:0000313" key="2">
    <source>
        <dbReference type="EMBL" id="SME88442.1"/>
    </source>
</evidence>
<feature type="region of interest" description="Disordered" evidence="1">
    <location>
        <begin position="1"/>
        <end position="70"/>
    </location>
</feature>
<evidence type="ECO:0000256" key="1">
    <source>
        <dbReference type="SAM" id="MobiDB-lite"/>
    </source>
</evidence>
<evidence type="ECO:0000313" key="3">
    <source>
        <dbReference type="Proteomes" id="UP000192906"/>
    </source>
</evidence>
<dbReference type="Proteomes" id="UP000192906">
    <property type="component" value="Unassembled WGS sequence"/>
</dbReference>
<name>A0A1X7C1T7_9BACT</name>
<organism evidence="2 3">
    <name type="scientific">Desulfovibrio gilichinskyi</name>
    <dbReference type="NCBI Taxonomy" id="1519643"/>
    <lineage>
        <taxon>Bacteria</taxon>
        <taxon>Pseudomonadati</taxon>
        <taxon>Thermodesulfobacteriota</taxon>
        <taxon>Desulfovibrionia</taxon>
        <taxon>Desulfovibrionales</taxon>
        <taxon>Desulfovibrionaceae</taxon>
        <taxon>Desulfovibrio</taxon>
    </lineage>
</organism>
<dbReference type="STRING" id="1519643.SAMN06295933_0161"/>
<sequence>MSDYVAPEDTQAGVTAAGGIEQPNGRLSILGNDDGEYEHGSDQEDHQKSAGNQLRGAGGESDVKPDLRSASQVDPADYEINYGEGIEVPSHIDQHFRDFARENGVTAELAQKLVDFNNKLESARHQDHEQQVNKWADEISSLPGWHGAAFRQNVSIANKAMKAFASPELVKLIKDSGYNNHPEVVKAFHGIGMRMSEDSYVDSPRPTGRKKTIGEILYPNQPV</sequence>
<gene>
    <name evidence="2" type="ORF">SAMN06295933_0161</name>
</gene>
<accession>A0A1X7C1T7</accession>
<dbReference type="RefSeq" id="WP_085096922.1">
    <property type="nucleotide sequence ID" value="NZ_FWZU01000001.1"/>
</dbReference>
<reference evidence="3" key="1">
    <citation type="submission" date="2017-04" db="EMBL/GenBank/DDBJ databases">
        <authorList>
            <person name="Varghese N."/>
            <person name="Submissions S."/>
        </authorList>
    </citation>
    <scope>NUCLEOTIDE SEQUENCE [LARGE SCALE GENOMIC DNA]</scope>
    <source>
        <strain evidence="3">K3S</strain>
    </source>
</reference>
<proteinExistence type="predicted"/>
<feature type="compositionally biased region" description="Basic and acidic residues" evidence="1">
    <location>
        <begin position="37"/>
        <end position="48"/>
    </location>
</feature>
<dbReference type="OrthoDB" id="5457519at2"/>